<protein>
    <submittedName>
        <fullName evidence="1">Uncharacterized protein</fullName>
    </submittedName>
</protein>
<sequence length="51" mass="5735">MHYCMSHIHMDTGRIPGQAKSFIVHPSVPDHYRLTGNAKLHCFGARVSIIC</sequence>
<dbReference type="EMBL" id="FMSH01000136">
    <property type="protein sequence ID" value="SCU75046.1"/>
    <property type="molecule type" value="Genomic_DNA"/>
</dbReference>
<dbReference type="AlphaFoldDB" id="A0A1K0ICL4"/>
<gene>
    <name evidence="1" type="ORF">CNECB9_2200003</name>
</gene>
<proteinExistence type="predicted"/>
<name>A0A1K0ICL4_CUPNE</name>
<reference evidence="1" key="1">
    <citation type="submission" date="2016-09" db="EMBL/GenBank/DDBJ databases">
        <authorList>
            <person name="Capua I."/>
            <person name="De Benedictis P."/>
            <person name="Joannis T."/>
            <person name="Lombin L.H."/>
            <person name="Cattoli G."/>
        </authorList>
    </citation>
    <scope>NUCLEOTIDE SEQUENCE</scope>
    <source>
        <strain evidence="1">B9</strain>
    </source>
</reference>
<evidence type="ECO:0000313" key="1">
    <source>
        <dbReference type="EMBL" id="SCU75046.1"/>
    </source>
</evidence>
<organism evidence="1">
    <name type="scientific">Cupriavidus necator</name>
    <name type="common">Alcaligenes eutrophus</name>
    <name type="synonym">Ralstonia eutropha</name>
    <dbReference type="NCBI Taxonomy" id="106590"/>
    <lineage>
        <taxon>Bacteria</taxon>
        <taxon>Pseudomonadati</taxon>
        <taxon>Pseudomonadota</taxon>
        <taxon>Betaproteobacteria</taxon>
        <taxon>Burkholderiales</taxon>
        <taxon>Burkholderiaceae</taxon>
        <taxon>Cupriavidus</taxon>
    </lineage>
</organism>
<accession>A0A1K0ICL4</accession>